<dbReference type="InterPro" id="IPR012854">
    <property type="entry name" value="Cu_amine_oxidase-like_N"/>
</dbReference>
<comment type="caution">
    <text evidence="3">The sequence shown here is derived from an EMBL/GenBank/DDBJ whole genome shotgun (WGS) entry which is preliminary data.</text>
</comment>
<accession>A0ABR5N666</accession>
<evidence type="ECO:0000313" key="3">
    <source>
        <dbReference type="EMBL" id="KQL46132.1"/>
    </source>
</evidence>
<feature type="domain" description="Copper amine oxidase-like N-terminal" evidence="2">
    <location>
        <begin position="48"/>
        <end position="153"/>
    </location>
</feature>
<feature type="chain" id="PRO_5045242202" description="Copper amine oxidase-like N-terminal domain-containing protein" evidence="1">
    <location>
        <begin position="28"/>
        <end position="638"/>
    </location>
</feature>
<evidence type="ECO:0000256" key="1">
    <source>
        <dbReference type="SAM" id="SignalP"/>
    </source>
</evidence>
<feature type="signal peptide" evidence="1">
    <location>
        <begin position="1"/>
        <end position="27"/>
    </location>
</feature>
<dbReference type="EMBL" id="LJJB01000010">
    <property type="protein sequence ID" value="KQL46132.1"/>
    <property type="molecule type" value="Genomic_DNA"/>
</dbReference>
<dbReference type="Pfam" id="PF07833">
    <property type="entry name" value="Cu_amine_oxidN1"/>
    <property type="match status" value="1"/>
</dbReference>
<dbReference type="Gene3D" id="3.40.1000.10">
    <property type="entry name" value="Mog1/PsbP, alpha/beta/alpha sandwich"/>
    <property type="match status" value="2"/>
</dbReference>
<dbReference type="InterPro" id="IPR036582">
    <property type="entry name" value="Mao_N_sf"/>
</dbReference>
<keyword evidence="4" id="KW-1185">Reference proteome</keyword>
<dbReference type="Gene3D" id="3.30.457.10">
    <property type="entry name" value="Copper amine oxidase-like, N-terminal domain"/>
    <property type="match status" value="1"/>
</dbReference>
<protein>
    <recommendedName>
        <fullName evidence="2">Copper amine oxidase-like N-terminal domain-containing protein</fullName>
    </recommendedName>
</protein>
<dbReference type="Proteomes" id="UP000051063">
    <property type="component" value="Unassembled WGS sequence"/>
</dbReference>
<dbReference type="SUPFAM" id="SSF55383">
    <property type="entry name" value="Copper amine oxidase, domain N"/>
    <property type="match status" value="1"/>
</dbReference>
<name>A0ABR5N666_BRECH</name>
<gene>
    <name evidence="3" type="ORF">AN963_14175</name>
</gene>
<dbReference type="RefSeq" id="WP_055745207.1">
    <property type="nucleotide sequence ID" value="NZ_LJJB01000010.1"/>
</dbReference>
<keyword evidence="1" id="KW-0732">Signal</keyword>
<proteinExistence type="predicted"/>
<reference evidence="3 4" key="1">
    <citation type="submission" date="2015-09" db="EMBL/GenBank/DDBJ databases">
        <title>Genome sequencing project for genomic taxonomy and phylogenomics of Bacillus-like bacteria.</title>
        <authorList>
            <person name="Liu B."/>
            <person name="Wang J."/>
            <person name="Zhu Y."/>
            <person name="Liu G."/>
            <person name="Chen Q."/>
            <person name="Chen Z."/>
            <person name="Lan J."/>
            <person name="Che J."/>
            <person name="Ge C."/>
            <person name="Shi H."/>
            <person name="Pan Z."/>
            <person name="Liu X."/>
        </authorList>
    </citation>
    <scope>NUCLEOTIDE SEQUENCE [LARGE SCALE GENOMIC DNA]</scope>
    <source>
        <strain evidence="3 4">DSM 8552</strain>
    </source>
</reference>
<evidence type="ECO:0000259" key="2">
    <source>
        <dbReference type="Pfam" id="PF07833"/>
    </source>
</evidence>
<sequence length="638" mass="71850">MVQKKWQVLCVTAVLSAALWTNQSVWAAEQPAERVEVKLKLNAAQAKINGQDMEIEQPYLSQDTTMVPLSLLTAAFGAGLQYDSQNQMIELTYNGKVIKLKAGSKQAWINGKEVTLAASPELKNGKTMVPLTLLTQAMGLQVIIDVKTKDVSILGAKQGETASTNVSLDSDLGKTMIGDSYYGWKMKYPTGLVKDFQSFQGDYVSFRDAKDTYQLDIYIVDGQPENLSGTGLLTRLVDSSEYTVLSKGFVNDAKQPFARLVSKGDDGAMNEERAYQSGTRIYYVTLVINDEADFRNPAKYSSYKDLLDSFSLSFPKGDTTVKDLSTVEGNYRWYTQEDFGLKVKVPADWQNTYNQSFTQFSSEGGRQWLKIKITSKEDGLTLDDWVKRHEQMYRDSVNENYLKVDSTVTSSMIAGVPAKEQKFSSSDGTGWFPEQDFFFFKGDYKVYVEIAYNPEASAEKIAELIQTIKQSLTINQSAMNPVMGEITDDDLIDKDQMATLRFPDYQFSINIPEHWKELRSDAAMRMYEFAGGYATVLAMPGKISDARKEVEQSIKENTETYGYKEKESKAVTLSGAQGYKMVFVGKDEGIRFEKNIYLLEKGKNAYMVAFKISEWVKTKSLEQRLQKIVDSIQFPEAK</sequence>
<organism evidence="3 4">
    <name type="scientific">Brevibacillus choshinensis</name>
    <dbReference type="NCBI Taxonomy" id="54911"/>
    <lineage>
        <taxon>Bacteria</taxon>
        <taxon>Bacillati</taxon>
        <taxon>Bacillota</taxon>
        <taxon>Bacilli</taxon>
        <taxon>Bacillales</taxon>
        <taxon>Paenibacillaceae</taxon>
        <taxon>Brevibacillus</taxon>
    </lineage>
</organism>
<evidence type="ECO:0000313" key="4">
    <source>
        <dbReference type="Proteomes" id="UP000051063"/>
    </source>
</evidence>